<dbReference type="Proteomes" id="UP000037069">
    <property type="component" value="Unassembled WGS sequence"/>
</dbReference>
<dbReference type="PANTHER" id="PTHR20898:SF0">
    <property type="entry name" value="DAEDALUS ON 3-RELATED"/>
    <property type="match status" value="1"/>
</dbReference>
<accession>A0A0L0CP18</accession>
<dbReference type="AlphaFoldDB" id="A0A0L0CP18"/>
<reference evidence="1 2" key="1">
    <citation type="journal article" date="2015" name="Nat. Commun.">
        <title>Lucilia cuprina genome unlocks parasitic fly biology to underpin future interventions.</title>
        <authorList>
            <person name="Anstead C.A."/>
            <person name="Korhonen P.K."/>
            <person name="Young N.D."/>
            <person name="Hall R.S."/>
            <person name="Jex A.R."/>
            <person name="Murali S.C."/>
            <person name="Hughes D.S."/>
            <person name="Lee S.F."/>
            <person name="Perry T."/>
            <person name="Stroehlein A.J."/>
            <person name="Ansell B.R."/>
            <person name="Breugelmans B."/>
            <person name="Hofmann A."/>
            <person name="Qu J."/>
            <person name="Dugan S."/>
            <person name="Lee S.L."/>
            <person name="Chao H."/>
            <person name="Dinh H."/>
            <person name="Han Y."/>
            <person name="Doddapaneni H.V."/>
            <person name="Worley K.C."/>
            <person name="Muzny D.M."/>
            <person name="Ioannidis P."/>
            <person name="Waterhouse R.M."/>
            <person name="Zdobnov E.M."/>
            <person name="James P.J."/>
            <person name="Bagnall N.H."/>
            <person name="Kotze A.C."/>
            <person name="Gibbs R.A."/>
            <person name="Richards S."/>
            <person name="Batterham P."/>
            <person name="Gasser R.B."/>
        </authorList>
    </citation>
    <scope>NUCLEOTIDE SEQUENCE [LARGE SCALE GENOMIC DNA]</scope>
    <source>
        <strain evidence="1 2">LS</strain>
        <tissue evidence="1">Full body</tissue>
    </source>
</reference>
<dbReference type="OrthoDB" id="8061759at2759"/>
<evidence type="ECO:0000313" key="2">
    <source>
        <dbReference type="Proteomes" id="UP000037069"/>
    </source>
</evidence>
<name>A0A0L0CP18_LUCCU</name>
<organism evidence="1 2">
    <name type="scientific">Lucilia cuprina</name>
    <name type="common">Green bottle fly</name>
    <name type="synonym">Australian sheep blowfly</name>
    <dbReference type="NCBI Taxonomy" id="7375"/>
    <lineage>
        <taxon>Eukaryota</taxon>
        <taxon>Metazoa</taxon>
        <taxon>Ecdysozoa</taxon>
        <taxon>Arthropoda</taxon>
        <taxon>Hexapoda</taxon>
        <taxon>Insecta</taxon>
        <taxon>Pterygota</taxon>
        <taxon>Neoptera</taxon>
        <taxon>Endopterygota</taxon>
        <taxon>Diptera</taxon>
        <taxon>Brachycera</taxon>
        <taxon>Muscomorpha</taxon>
        <taxon>Oestroidea</taxon>
        <taxon>Calliphoridae</taxon>
        <taxon>Luciliinae</taxon>
        <taxon>Lucilia</taxon>
    </lineage>
</organism>
<dbReference type="PANTHER" id="PTHR20898">
    <property type="entry name" value="DAEDALUS ON 3-RELATED-RELATED"/>
    <property type="match status" value="1"/>
</dbReference>
<keyword evidence="2" id="KW-1185">Reference proteome</keyword>
<dbReference type="EMBL" id="JRES01000224">
    <property type="protein sequence ID" value="KNC33199.1"/>
    <property type="molecule type" value="Genomic_DNA"/>
</dbReference>
<dbReference type="InterPro" id="IPR010512">
    <property type="entry name" value="DUF1091"/>
</dbReference>
<dbReference type="Pfam" id="PF06477">
    <property type="entry name" value="DUF1091"/>
    <property type="match status" value="2"/>
</dbReference>
<protein>
    <submittedName>
        <fullName evidence="1">Uncharacterized protein</fullName>
    </submittedName>
</protein>
<sequence>MVTQFFNGSPDAQYKDKATRQTVILLNEQPRCSDSEELIIFDLPFDREYNMRDFAHAHSTMSRSVPRDEFTDCHHPHHDNRYVHHRRHHLRPDHFTCTKLSNALKLLECDYMKVKTSSYLFTMRMIFGKNVGTHFSMRLLIDVIPKSKNQTIHFIDLTFQGCDDLSMNFELPMIKYLAQEMRRAGNFPYQCLFKEDFLYEIKNLSYTDKFLATSLPYVNFTAIMELYDGKHLMGNIVAKGRSPSNNEMCKLNYNKYGDHRPNAVRVTPVGKFKSKIVFDCKKAIREYTPRGAVPDLTEAIPFALLIDGSDVFHLESLATGHQLSEIINIKYLSKVHVCWTGNSMYSKLPPECKKQNRALISSRRYNFVINNVTCKKFTNSLELLECQVKKLAINEYGFSGKFIFSKTMAKNFFVRFFIDTTTFSKKNLVRFIDIKMSLCDAIRTKFDIPIVQQIMLEIRRTSNIPFQCPLEAVPSRRFNLVIDDFTCKALTNSVKLFQCEMEKLAVNRYTFSGDILFNKIMHKKLFVRYFIDTKPLAKNITVHFIDFKMNLCDALRMQFDIPLLKNGIIELRRNSNFPYQCPLKAAPSRNFDLLFDNITCMAMKNSVKYFKCKMEKFAKNQYAFDGDILFNKNMQKDIFLRYYIDAKPLARNVTLHFVDVKMNACDALAKGFDIPILQTLIIEIRRKSNVPYQCPFKANNSYAFKNLSFTEQSLSTFMPFMHFVQGLEMYELNDIIASLITRENLTRSCQHSQSKAILYWLDNETLSIDTIPEDDSIGFVYLQQHIAYFEEDHEKTENEFSPSLRIFCPIDIG</sequence>
<gene>
    <name evidence="1" type="ORF">FF38_05638</name>
</gene>
<comment type="caution">
    <text evidence="1">The sequence shown here is derived from an EMBL/GenBank/DDBJ whole genome shotgun (WGS) entry which is preliminary data.</text>
</comment>
<evidence type="ECO:0000313" key="1">
    <source>
        <dbReference type="EMBL" id="KNC33199.1"/>
    </source>
</evidence>
<proteinExistence type="predicted"/>